<reference evidence="2" key="1">
    <citation type="submission" date="2016-10" db="EMBL/GenBank/DDBJ databases">
        <authorList>
            <person name="Varghese N."/>
            <person name="Submissions S."/>
        </authorList>
    </citation>
    <scope>NUCLEOTIDE SEQUENCE [LARGE SCALE GENOMIC DNA]</scope>
    <source>
        <strain evidence="2">Nm44</strain>
    </source>
</reference>
<proteinExistence type="predicted"/>
<dbReference type="Proteomes" id="UP000183287">
    <property type="component" value="Unassembled WGS sequence"/>
</dbReference>
<evidence type="ECO:0000313" key="2">
    <source>
        <dbReference type="Proteomes" id="UP000183287"/>
    </source>
</evidence>
<sequence>MKLTGVSEEQEQRAVDRLDYRPRKVPGFRMPHEVFFGVPVSLYQTVIKSFTSNLNPRVEKISI</sequence>
<evidence type="ECO:0000313" key="1">
    <source>
        <dbReference type="EMBL" id="SFM88489.1"/>
    </source>
</evidence>
<gene>
    <name evidence="1" type="ORF">SAMN05421863_10657</name>
</gene>
<dbReference type="AlphaFoldDB" id="A0A1I4UHM3"/>
<accession>A0A1I4UHM3</accession>
<dbReference type="EMBL" id="FOUB01000065">
    <property type="protein sequence ID" value="SFM88489.1"/>
    <property type="molecule type" value="Genomic_DNA"/>
</dbReference>
<name>A0A1I4UHM3_9PROT</name>
<organism evidence="1 2">
    <name type="scientific">Nitrosomonas communis</name>
    <dbReference type="NCBI Taxonomy" id="44574"/>
    <lineage>
        <taxon>Bacteria</taxon>
        <taxon>Pseudomonadati</taxon>
        <taxon>Pseudomonadota</taxon>
        <taxon>Betaproteobacteria</taxon>
        <taxon>Nitrosomonadales</taxon>
        <taxon>Nitrosomonadaceae</taxon>
        <taxon>Nitrosomonas</taxon>
    </lineage>
</organism>
<keyword evidence="2" id="KW-1185">Reference proteome</keyword>
<protein>
    <submittedName>
        <fullName evidence="1">Uncharacterized protein</fullName>
    </submittedName>
</protein>